<dbReference type="RefSeq" id="WP_167165210.1">
    <property type="nucleotide sequence ID" value="NZ_BAAAOO010000002.1"/>
</dbReference>
<reference evidence="1 2" key="1">
    <citation type="submission" date="2020-02" db="EMBL/GenBank/DDBJ databases">
        <title>Sequencing the genomes of 1000 actinobacteria strains.</title>
        <authorList>
            <person name="Klenk H.-P."/>
        </authorList>
    </citation>
    <scope>NUCLEOTIDE SEQUENCE [LARGE SCALE GENOMIC DNA]</scope>
    <source>
        <strain evidence="1 2">DSM 19609</strain>
    </source>
</reference>
<protein>
    <submittedName>
        <fullName evidence="1">Uncharacterized protein</fullName>
    </submittedName>
</protein>
<comment type="caution">
    <text evidence="1">The sequence shown here is derived from an EMBL/GenBank/DDBJ whole genome shotgun (WGS) entry which is preliminary data.</text>
</comment>
<organism evidence="1 2">
    <name type="scientific">Brooklawnia cerclae</name>
    <dbReference type="NCBI Taxonomy" id="349934"/>
    <lineage>
        <taxon>Bacteria</taxon>
        <taxon>Bacillati</taxon>
        <taxon>Actinomycetota</taxon>
        <taxon>Actinomycetes</taxon>
        <taxon>Propionibacteriales</taxon>
        <taxon>Propionibacteriaceae</taxon>
        <taxon>Brooklawnia</taxon>
    </lineage>
</organism>
<dbReference type="EMBL" id="JAAMOZ010000001">
    <property type="protein sequence ID" value="NIH56241.1"/>
    <property type="molecule type" value="Genomic_DNA"/>
</dbReference>
<evidence type="ECO:0000313" key="2">
    <source>
        <dbReference type="Proteomes" id="UP000749311"/>
    </source>
</evidence>
<keyword evidence="2" id="KW-1185">Reference proteome</keyword>
<sequence length="286" mass="30217">MGQYGASADSNGHRSQPEDVQQMIAAQYTNSADSPIVAGGLVSGLATMAYAYTAGVGVVKTAAGAVLVCWTAGQTALTTAPPSGTAVDAIWVDADGDVNLSREADMPTDVCVLDKRNVAAGTISTAATTSTWGRRYAMPYGASLGLLGQDVMPMDGTGSGTPWEWYVEQPVTFYLPTSRLVKLDFTGCISASGGEAARGGWFINFRIDGADVPGSGCEFSLDNIWQGKHWEVTVELPEGMHTAHVRSCNSWGAAPVFHYNSKSVEGQQSTQYIGRVFRVWDQGVAV</sequence>
<name>A0ABX0SHK6_9ACTN</name>
<evidence type="ECO:0000313" key="1">
    <source>
        <dbReference type="EMBL" id="NIH56241.1"/>
    </source>
</evidence>
<proteinExistence type="predicted"/>
<accession>A0ABX0SHK6</accession>
<gene>
    <name evidence="1" type="ORF">FB473_000886</name>
</gene>
<dbReference type="Proteomes" id="UP000749311">
    <property type="component" value="Unassembled WGS sequence"/>
</dbReference>